<evidence type="ECO:0000256" key="4">
    <source>
        <dbReference type="ARBA" id="ARBA00022989"/>
    </source>
</evidence>
<evidence type="ECO:0000313" key="8">
    <source>
        <dbReference type="Proteomes" id="UP001375812"/>
    </source>
</evidence>
<sequence length="367" mass="38757">MRRFISYLIPFFLTVLVIGVIMAVLLVPLALMQDNPAAVLKTFFLGPFGSIRHMGNVVEAATPIMLTGLAITIMFRSGLFNLGAESGFFLGALGAVAGAVLLPSLGWFSLPVAILCGAVAGSFACTIPAALRLRFGASEMVTSLVLNYAFLFLGLFVLNYVIRDPAAGGMMSLRIPPDAKLDRLLAGTRLNSGSIIAILACIAGGIWLYWTRSGLNMRIAGSSPGFANHLGLPLKGIIMRAQIVGGLVAGMAGALEVLGLHARFAWLDLPGYGWTGLVVAILARENPFLLVPSALFLGFVQIGGDLLARNMNIPTEVVGLVTAAIMVGATASVIHNHPTVLRLIRSLRNRDGEQAEVQAGVQPEVQL</sequence>
<dbReference type="EMBL" id="JBBGZH010000002">
    <property type="protein sequence ID" value="MEJ5022708.1"/>
    <property type="molecule type" value="Genomic_DNA"/>
</dbReference>
<evidence type="ECO:0000313" key="7">
    <source>
        <dbReference type="EMBL" id="MEJ5022708.1"/>
    </source>
</evidence>
<feature type="transmembrane region" description="Helical" evidence="6">
    <location>
        <begin position="145"/>
        <end position="162"/>
    </location>
</feature>
<evidence type="ECO:0000256" key="6">
    <source>
        <dbReference type="SAM" id="Phobius"/>
    </source>
</evidence>
<comment type="caution">
    <text evidence="7">The sequence shown here is derived from an EMBL/GenBank/DDBJ whole genome shotgun (WGS) entry which is preliminary data.</text>
</comment>
<feature type="transmembrane region" description="Helical" evidence="6">
    <location>
        <begin position="317"/>
        <end position="335"/>
    </location>
</feature>
<dbReference type="Proteomes" id="UP001375812">
    <property type="component" value="Unassembled WGS sequence"/>
</dbReference>
<proteinExistence type="predicted"/>
<evidence type="ECO:0000256" key="1">
    <source>
        <dbReference type="ARBA" id="ARBA00004651"/>
    </source>
</evidence>
<keyword evidence="2" id="KW-1003">Cell membrane</keyword>
<accession>A0ABU8PKF1</accession>
<evidence type="ECO:0000256" key="5">
    <source>
        <dbReference type="ARBA" id="ARBA00023136"/>
    </source>
</evidence>
<keyword evidence="8" id="KW-1185">Reference proteome</keyword>
<dbReference type="CDD" id="cd06580">
    <property type="entry name" value="TM_PBP1_transp_TpRbsC_like"/>
    <property type="match status" value="1"/>
</dbReference>
<evidence type="ECO:0000256" key="2">
    <source>
        <dbReference type="ARBA" id="ARBA00022475"/>
    </source>
</evidence>
<evidence type="ECO:0000256" key="3">
    <source>
        <dbReference type="ARBA" id="ARBA00022692"/>
    </source>
</evidence>
<feature type="transmembrane region" description="Helical" evidence="6">
    <location>
        <begin position="112"/>
        <end position="133"/>
    </location>
</feature>
<keyword evidence="4 6" id="KW-1133">Transmembrane helix</keyword>
<feature type="transmembrane region" description="Helical" evidence="6">
    <location>
        <begin position="7"/>
        <end position="31"/>
    </location>
</feature>
<gene>
    <name evidence="7" type="ORF">WH297_23625</name>
</gene>
<feature type="transmembrane region" description="Helical" evidence="6">
    <location>
        <begin position="87"/>
        <end position="106"/>
    </location>
</feature>
<feature type="transmembrane region" description="Helical" evidence="6">
    <location>
        <begin position="51"/>
        <end position="75"/>
    </location>
</feature>
<organism evidence="7 8">
    <name type="scientific">Ochrobactrum vermis</name>
    <dbReference type="NCBI Taxonomy" id="1827297"/>
    <lineage>
        <taxon>Bacteria</taxon>
        <taxon>Pseudomonadati</taxon>
        <taxon>Pseudomonadota</taxon>
        <taxon>Alphaproteobacteria</taxon>
        <taxon>Hyphomicrobiales</taxon>
        <taxon>Brucellaceae</taxon>
        <taxon>Brucella/Ochrobactrum group</taxon>
        <taxon>Ochrobactrum</taxon>
    </lineage>
</organism>
<keyword evidence="3 6" id="KW-0812">Transmembrane</keyword>
<dbReference type="RefSeq" id="WP_105545017.1">
    <property type="nucleotide sequence ID" value="NZ_JBBGZH010000002.1"/>
</dbReference>
<dbReference type="Pfam" id="PF02653">
    <property type="entry name" value="BPD_transp_2"/>
    <property type="match status" value="1"/>
</dbReference>
<dbReference type="InterPro" id="IPR001851">
    <property type="entry name" value="ABC_transp_permease"/>
</dbReference>
<keyword evidence="5 6" id="KW-0472">Membrane</keyword>
<protein>
    <submittedName>
        <fullName evidence="7">ABC transporter permease</fullName>
    </submittedName>
</protein>
<comment type="subcellular location">
    <subcellularLocation>
        <location evidence="1">Cell membrane</location>
        <topology evidence="1">Multi-pass membrane protein</topology>
    </subcellularLocation>
</comment>
<dbReference type="PANTHER" id="PTHR47089">
    <property type="entry name" value="ABC TRANSPORTER, PERMEASE PROTEIN"/>
    <property type="match status" value="1"/>
</dbReference>
<reference evidence="7 8" key="1">
    <citation type="submission" date="2023-12" db="EMBL/GenBank/DDBJ databases">
        <title>Gut-associated functions are favored during microbiome assembly across C. elegans life.</title>
        <authorList>
            <person name="Zimmermann J."/>
        </authorList>
    </citation>
    <scope>NUCLEOTIDE SEQUENCE [LARGE SCALE GENOMIC DNA]</scope>
    <source>
        <strain evidence="7 8">MYb71</strain>
    </source>
</reference>
<name>A0ABU8PKF1_9HYPH</name>
<feature type="transmembrane region" description="Helical" evidence="6">
    <location>
        <begin position="190"/>
        <end position="210"/>
    </location>
</feature>
<dbReference type="PANTHER" id="PTHR47089:SF1">
    <property type="entry name" value="GUANOSINE ABC TRANSPORTER PERMEASE PROTEIN NUPP"/>
    <property type="match status" value="1"/>
</dbReference>
<feature type="transmembrane region" description="Helical" evidence="6">
    <location>
        <begin position="243"/>
        <end position="267"/>
    </location>
</feature>